<protein>
    <submittedName>
        <fullName evidence="2">55_t:CDS:1</fullName>
    </submittedName>
</protein>
<reference evidence="2" key="1">
    <citation type="submission" date="2021-06" db="EMBL/GenBank/DDBJ databases">
        <authorList>
            <person name="Kallberg Y."/>
            <person name="Tangrot J."/>
            <person name="Rosling A."/>
        </authorList>
    </citation>
    <scope>NUCLEOTIDE SEQUENCE</scope>
    <source>
        <strain evidence="2">CL551</strain>
    </source>
</reference>
<dbReference type="EMBL" id="CAJVPV010026689">
    <property type="protein sequence ID" value="CAG8732240.1"/>
    <property type="molecule type" value="Genomic_DNA"/>
</dbReference>
<keyword evidence="1" id="KW-0472">Membrane</keyword>
<feature type="non-terminal residue" evidence="2">
    <location>
        <position position="1"/>
    </location>
</feature>
<evidence type="ECO:0000313" key="2">
    <source>
        <dbReference type="EMBL" id="CAG8732240.1"/>
    </source>
</evidence>
<keyword evidence="3" id="KW-1185">Reference proteome</keyword>
<name>A0A9N9NF96_9GLOM</name>
<accession>A0A9N9NF96</accession>
<dbReference type="AlphaFoldDB" id="A0A9N9NF96"/>
<organism evidence="2 3">
    <name type="scientific">Acaulospora morrowiae</name>
    <dbReference type="NCBI Taxonomy" id="94023"/>
    <lineage>
        <taxon>Eukaryota</taxon>
        <taxon>Fungi</taxon>
        <taxon>Fungi incertae sedis</taxon>
        <taxon>Mucoromycota</taxon>
        <taxon>Glomeromycotina</taxon>
        <taxon>Glomeromycetes</taxon>
        <taxon>Diversisporales</taxon>
        <taxon>Acaulosporaceae</taxon>
        <taxon>Acaulospora</taxon>
    </lineage>
</organism>
<dbReference type="Proteomes" id="UP000789342">
    <property type="component" value="Unassembled WGS sequence"/>
</dbReference>
<evidence type="ECO:0000256" key="1">
    <source>
        <dbReference type="SAM" id="Phobius"/>
    </source>
</evidence>
<comment type="caution">
    <text evidence="2">The sequence shown here is derived from an EMBL/GenBank/DDBJ whole genome shotgun (WGS) entry which is preliminary data.</text>
</comment>
<keyword evidence="1" id="KW-0812">Transmembrane</keyword>
<sequence>TGLEVFLLDNAACSEGYLVGVINYWIGLGSSFHIPTVFLLFFL</sequence>
<proteinExistence type="predicted"/>
<evidence type="ECO:0000313" key="3">
    <source>
        <dbReference type="Proteomes" id="UP000789342"/>
    </source>
</evidence>
<keyword evidence="1" id="KW-1133">Transmembrane helix</keyword>
<gene>
    <name evidence="2" type="ORF">AMORRO_LOCUS14111</name>
</gene>
<feature type="transmembrane region" description="Helical" evidence="1">
    <location>
        <begin position="24"/>
        <end position="42"/>
    </location>
</feature>